<feature type="compositionally biased region" description="Polar residues" evidence="1">
    <location>
        <begin position="78"/>
        <end position="93"/>
    </location>
</feature>
<gene>
    <name evidence="2" type="ORF">DCS_01500</name>
</gene>
<reference evidence="2 3" key="1">
    <citation type="journal article" date="2016" name="Sci. Rep.">
        <title>Insights into Adaptations to a Near-Obligate Nematode Endoparasitic Lifestyle from the Finished Genome of Drechmeria coniospora.</title>
        <authorList>
            <person name="Zhang L."/>
            <person name="Zhou Z."/>
            <person name="Guo Q."/>
            <person name="Fokkens L."/>
            <person name="Miskei M."/>
            <person name="Pocsi I."/>
            <person name="Zhang W."/>
            <person name="Chen M."/>
            <person name="Wang L."/>
            <person name="Sun Y."/>
            <person name="Donzelli B.G."/>
            <person name="Gibson D.M."/>
            <person name="Nelson D.R."/>
            <person name="Luo J.G."/>
            <person name="Rep M."/>
            <person name="Liu H."/>
            <person name="Yang S."/>
            <person name="Wang J."/>
            <person name="Krasnoff S.B."/>
            <person name="Xu Y."/>
            <person name="Molnar I."/>
            <person name="Lin M."/>
        </authorList>
    </citation>
    <scope>NUCLEOTIDE SEQUENCE [LARGE SCALE GENOMIC DNA]</scope>
    <source>
        <strain evidence="2 3">ARSEF 6962</strain>
    </source>
</reference>
<feature type="region of interest" description="Disordered" evidence="1">
    <location>
        <begin position="535"/>
        <end position="567"/>
    </location>
</feature>
<dbReference type="Proteomes" id="UP000076580">
    <property type="component" value="Chromosome 01"/>
</dbReference>
<dbReference type="AlphaFoldDB" id="A0A151GTH3"/>
<dbReference type="GeneID" id="63714143"/>
<evidence type="ECO:0000313" key="3">
    <source>
        <dbReference type="Proteomes" id="UP000076580"/>
    </source>
</evidence>
<sequence length="567" mass="61307">MAPRISTYGRKRSLLKSLGSRRLQKVGNAVASENDLGLPAINSSARTDCRIVAKARLINRLSSIDQIASALLDDSDENVNSSGDVASAETQGQIPSSMSMPIPIPMRDMSAQVVAKAHMAPFGMHPVFEPDNQSSEVQKSPPKRIRSSWAQDSPRQNSRGSHFTKPAPHHFVSPLDFLAENGAQHESSQQQEQLRAFEEDENILRPLPQSVTMPAGRAHTDEISQKVMLMLAATDALKPKSAQGITSSASKISRMVPTKVLTKVSTAWERFSAKPSTPEPASGAKLGIKPREEAKDTAMSEWASTNAVCHGRHSTDSIERSIHDANFHKRKMQKVLGGSAIRKANSVSRKPPQPGEAIEVSVGEPTTVQAPPAANYQWDISGAGIDNGATAAGETAECPFESEVGFEHDLEDRILSTEPTGSSTPRARSLRGSIATSLTDSAQSLHSDVQVRLARVVIKLGDGKLAGTPAREVMLKPSQSGGVVRMATAGQVRPRETLNAGNRVSYVKGDERVKKHPSPSKQQLEELEVGLQRYFPPEAPAPDLDVDQAAEKKDQARRYCSRKIVTD</sequence>
<dbReference type="EMBL" id="LAYC01000001">
    <property type="protein sequence ID" value="KYK60363.1"/>
    <property type="molecule type" value="Genomic_DNA"/>
</dbReference>
<comment type="caution">
    <text evidence="2">The sequence shown here is derived from an EMBL/GenBank/DDBJ whole genome shotgun (WGS) entry which is preliminary data.</text>
</comment>
<feature type="region of interest" description="Disordered" evidence="1">
    <location>
        <begin position="125"/>
        <end position="170"/>
    </location>
</feature>
<protein>
    <submittedName>
        <fullName evidence="2">Uncharacterized protein</fullName>
    </submittedName>
</protein>
<dbReference type="InParanoid" id="A0A151GTH3"/>
<name>A0A151GTH3_DRECN</name>
<organism evidence="2 3">
    <name type="scientific">Drechmeria coniospora</name>
    <name type="common">Nematophagous fungus</name>
    <name type="synonym">Meria coniospora</name>
    <dbReference type="NCBI Taxonomy" id="98403"/>
    <lineage>
        <taxon>Eukaryota</taxon>
        <taxon>Fungi</taxon>
        <taxon>Dikarya</taxon>
        <taxon>Ascomycota</taxon>
        <taxon>Pezizomycotina</taxon>
        <taxon>Sordariomycetes</taxon>
        <taxon>Hypocreomycetidae</taxon>
        <taxon>Hypocreales</taxon>
        <taxon>Ophiocordycipitaceae</taxon>
        <taxon>Drechmeria</taxon>
    </lineage>
</organism>
<feature type="region of interest" description="Disordered" evidence="1">
    <location>
        <begin position="75"/>
        <end position="97"/>
    </location>
</feature>
<keyword evidence="3" id="KW-1185">Reference proteome</keyword>
<proteinExistence type="predicted"/>
<evidence type="ECO:0000256" key="1">
    <source>
        <dbReference type="SAM" id="MobiDB-lite"/>
    </source>
</evidence>
<accession>A0A151GTH3</accession>
<dbReference type="RefSeq" id="XP_040659715.1">
    <property type="nucleotide sequence ID" value="XM_040798832.1"/>
</dbReference>
<feature type="compositionally biased region" description="Polar residues" evidence="1">
    <location>
        <begin position="148"/>
        <end position="161"/>
    </location>
</feature>
<evidence type="ECO:0000313" key="2">
    <source>
        <dbReference type="EMBL" id="KYK60363.1"/>
    </source>
</evidence>